<name>A0ABP8DWS8_9ACTN</name>
<sequence>MVAEVRPNYESDWAAITAVAQKLGIGTAETLRKWVRQAQVDTGQRGGVSTDESAELKRLRRENAELRRANEILKSASAFFAAELDRPQQRS</sequence>
<protein>
    <submittedName>
        <fullName evidence="2">Transposase</fullName>
    </submittedName>
</protein>
<evidence type="ECO:0000313" key="3">
    <source>
        <dbReference type="Proteomes" id="UP001500620"/>
    </source>
</evidence>
<evidence type="ECO:0000313" key="2">
    <source>
        <dbReference type="EMBL" id="GAA4264342.1"/>
    </source>
</evidence>
<dbReference type="SUPFAM" id="SSF46689">
    <property type="entry name" value="Homeodomain-like"/>
    <property type="match status" value="1"/>
</dbReference>
<dbReference type="InterPro" id="IPR036388">
    <property type="entry name" value="WH-like_DNA-bd_sf"/>
</dbReference>
<gene>
    <name evidence="2" type="ORF">GCM10022255_117100</name>
</gene>
<dbReference type="EMBL" id="BAABAT010000152">
    <property type="protein sequence ID" value="GAA4264342.1"/>
    <property type="molecule type" value="Genomic_DNA"/>
</dbReference>
<comment type="caution">
    <text evidence="2">The sequence shown here is derived from an EMBL/GenBank/DDBJ whole genome shotgun (WGS) entry which is preliminary data.</text>
</comment>
<accession>A0ABP8DWS8</accession>
<dbReference type="InterPro" id="IPR009057">
    <property type="entry name" value="Homeodomain-like_sf"/>
</dbReference>
<keyword evidence="1" id="KW-0175">Coiled coil</keyword>
<evidence type="ECO:0000256" key="1">
    <source>
        <dbReference type="SAM" id="Coils"/>
    </source>
</evidence>
<keyword evidence="3" id="KW-1185">Reference proteome</keyword>
<organism evidence="2 3">
    <name type="scientific">Dactylosporangium darangshiense</name>
    <dbReference type="NCBI Taxonomy" id="579108"/>
    <lineage>
        <taxon>Bacteria</taxon>
        <taxon>Bacillati</taxon>
        <taxon>Actinomycetota</taxon>
        <taxon>Actinomycetes</taxon>
        <taxon>Micromonosporales</taxon>
        <taxon>Micromonosporaceae</taxon>
        <taxon>Dactylosporangium</taxon>
    </lineage>
</organism>
<proteinExistence type="predicted"/>
<dbReference type="Gene3D" id="1.10.10.10">
    <property type="entry name" value="Winged helix-like DNA-binding domain superfamily/Winged helix DNA-binding domain"/>
    <property type="match status" value="1"/>
</dbReference>
<reference evidence="3" key="1">
    <citation type="journal article" date="2019" name="Int. J. Syst. Evol. Microbiol.">
        <title>The Global Catalogue of Microorganisms (GCM) 10K type strain sequencing project: providing services to taxonomists for standard genome sequencing and annotation.</title>
        <authorList>
            <consortium name="The Broad Institute Genomics Platform"/>
            <consortium name="The Broad Institute Genome Sequencing Center for Infectious Disease"/>
            <person name="Wu L."/>
            <person name="Ma J."/>
        </authorList>
    </citation>
    <scope>NUCLEOTIDE SEQUENCE [LARGE SCALE GENOMIC DNA]</scope>
    <source>
        <strain evidence="3">JCM 17441</strain>
    </source>
</reference>
<feature type="coiled-coil region" evidence="1">
    <location>
        <begin position="49"/>
        <end position="76"/>
    </location>
</feature>
<dbReference type="InterPro" id="IPR002514">
    <property type="entry name" value="Transposase_8"/>
</dbReference>
<dbReference type="Proteomes" id="UP001500620">
    <property type="component" value="Unassembled WGS sequence"/>
</dbReference>
<dbReference type="Pfam" id="PF01527">
    <property type="entry name" value="HTH_Tnp_1"/>
    <property type="match status" value="1"/>
</dbReference>